<proteinExistence type="predicted"/>
<evidence type="ECO:0000313" key="3">
    <source>
        <dbReference type="Proteomes" id="UP000265520"/>
    </source>
</evidence>
<dbReference type="EMBL" id="LXQA010037742">
    <property type="protein sequence ID" value="MCH98496.1"/>
    <property type="molecule type" value="Genomic_DNA"/>
</dbReference>
<evidence type="ECO:0000256" key="1">
    <source>
        <dbReference type="SAM" id="Phobius"/>
    </source>
</evidence>
<keyword evidence="1" id="KW-1133">Transmembrane helix</keyword>
<sequence length="164" mass="18829">MSGATYPLHHRCQDRRRWFCAPIALPSSDLPCAAIWFNQHRLPRSGGSWFVVVTPSLRRPKLPHVFQTSRRRPLARRHFRSCRILAVLLCVGGLGSFSNRAQCCYAHVVCWFIVHNFVAVVGGCWYVDVSVLAFSSFAMPYSRKFTFNIFFCYSSVEFVSGFIR</sequence>
<protein>
    <submittedName>
        <fullName evidence="2">Uncharacterized protein</fullName>
    </submittedName>
</protein>
<feature type="transmembrane region" description="Helical" evidence="1">
    <location>
        <begin position="81"/>
        <end position="99"/>
    </location>
</feature>
<evidence type="ECO:0000313" key="2">
    <source>
        <dbReference type="EMBL" id="MCH98496.1"/>
    </source>
</evidence>
<name>A0A392NF62_9FABA</name>
<keyword evidence="1" id="KW-0472">Membrane</keyword>
<gene>
    <name evidence="2" type="ORF">A2U01_0019498</name>
</gene>
<dbReference type="AlphaFoldDB" id="A0A392NF62"/>
<accession>A0A392NF62</accession>
<feature type="transmembrane region" description="Helical" evidence="1">
    <location>
        <begin position="105"/>
        <end position="133"/>
    </location>
</feature>
<reference evidence="2 3" key="1">
    <citation type="journal article" date="2018" name="Front. Plant Sci.">
        <title>Red Clover (Trifolium pratense) and Zigzag Clover (T. medium) - A Picture of Genomic Similarities and Differences.</title>
        <authorList>
            <person name="Dluhosova J."/>
            <person name="Istvanek J."/>
            <person name="Nedelnik J."/>
            <person name="Repkova J."/>
        </authorList>
    </citation>
    <scope>NUCLEOTIDE SEQUENCE [LARGE SCALE GENOMIC DNA]</scope>
    <source>
        <strain evidence="3">cv. 10/8</strain>
        <tissue evidence="2">Leaf</tissue>
    </source>
</reference>
<keyword evidence="1" id="KW-0812">Transmembrane</keyword>
<dbReference type="Proteomes" id="UP000265520">
    <property type="component" value="Unassembled WGS sequence"/>
</dbReference>
<comment type="caution">
    <text evidence="2">The sequence shown here is derived from an EMBL/GenBank/DDBJ whole genome shotgun (WGS) entry which is preliminary data.</text>
</comment>
<keyword evidence="3" id="KW-1185">Reference proteome</keyword>
<organism evidence="2 3">
    <name type="scientific">Trifolium medium</name>
    <dbReference type="NCBI Taxonomy" id="97028"/>
    <lineage>
        <taxon>Eukaryota</taxon>
        <taxon>Viridiplantae</taxon>
        <taxon>Streptophyta</taxon>
        <taxon>Embryophyta</taxon>
        <taxon>Tracheophyta</taxon>
        <taxon>Spermatophyta</taxon>
        <taxon>Magnoliopsida</taxon>
        <taxon>eudicotyledons</taxon>
        <taxon>Gunneridae</taxon>
        <taxon>Pentapetalae</taxon>
        <taxon>rosids</taxon>
        <taxon>fabids</taxon>
        <taxon>Fabales</taxon>
        <taxon>Fabaceae</taxon>
        <taxon>Papilionoideae</taxon>
        <taxon>50 kb inversion clade</taxon>
        <taxon>NPAAA clade</taxon>
        <taxon>Hologalegina</taxon>
        <taxon>IRL clade</taxon>
        <taxon>Trifolieae</taxon>
        <taxon>Trifolium</taxon>
    </lineage>
</organism>